<comment type="caution">
    <text evidence="1">The sequence shown here is derived from an EMBL/GenBank/DDBJ whole genome shotgun (WGS) entry which is preliminary data.</text>
</comment>
<dbReference type="EMBL" id="BGZK01004169">
    <property type="protein sequence ID" value="GBP07339.1"/>
    <property type="molecule type" value="Genomic_DNA"/>
</dbReference>
<protein>
    <submittedName>
        <fullName evidence="1">Uncharacterized protein</fullName>
    </submittedName>
</protein>
<dbReference type="Proteomes" id="UP000299102">
    <property type="component" value="Unassembled WGS sequence"/>
</dbReference>
<keyword evidence="2" id="KW-1185">Reference proteome</keyword>
<gene>
    <name evidence="1" type="ORF">EVAR_61789_1</name>
</gene>
<reference evidence="1 2" key="1">
    <citation type="journal article" date="2019" name="Commun. Biol.">
        <title>The bagworm genome reveals a unique fibroin gene that provides high tensile strength.</title>
        <authorList>
            <person name="Kono N."/>
            <person name="Nakamura H."/>
            <person name="Ohtoshi R."/>
            <person name="Tomita M."/>
            <person name="Numata K."/>
            <person name="Arakawa K."/>
        </authorList>
    </citation>
    <scope>NUCLEOTIDE SEQUENCE [LARGE SCALE GENOMIC DNA]</scope>
</reference>
<evidence type="ECO:0000313" key="2">
    <source>
        <dbReference type="Proteomes" id="UP000299102"/>
    </source>
</evidence>
<dbReference type="AlphaFoldDB" id="A0A4C1SYR2"/>
<name>A0A4C1SYR2_EUMVA</name>
<sequence>MEPSSLNAGARSDLSHSGSVCRLYRPDSYSLGLHSQLRTPTICSFDSHTPSLAEVVNHVEPSVADVDITSVTEVVSSARPTGASVKNWGPLFEVNRLWEYIPQLIMTTTNLIQQQQKQQIILLRKSTTAIILRCNDCPE</sequence>
<accession>A0A4C1SYR2</accession>
<organism evidence="1 2">
    <name type="scientific">Eumeta variegata</name>
    <name type="common">Bagworm moth</name>
    <name type="synonym">Eumeta japonica</name>
    <dbReference type="NCBI Taxonomy" id="151549"/>
    <lineage>
        <taxon>Eukaryota</taxon>
        <taxon>Metazoa</taxon>
        <taxon>Ecdysozoa</taxon>
        <taxon>Arthropoda</taxon>
        <taxon>Hexapoda</taxon>
        <taxon>Insecta</taxon>
        <taxon>Pterygota</taxon>
        <taxon>Neoptera</taxon>
        <taxon>Endopterygota</taxon>
        <taxon>Lepidoptera</taxon>
        <taxon>Glossata</taxon>
        <taxon>Ditrysia</taxon>
        <taxon>Tineoidea</taxon>
        <taxon>Psychidae</taxon>
        <taxon>Oiketicinae</taxon>
        <taxon>Eumeta</taxon>
    </lineage>
</organism>
<proteinExistence type="predicted"/>
<evidence type="ECO:0000313" key="1">
    <source>
        <dbReference type="EMBL" id="GBP07339.1"/>
    </source>
</evidence>